<proteinExistence type="inferred from homology"/>
<dbReference type="STRING" id="983967.A0A1E4T2S6"/>
<feature type="domain" description="Yeast cell wall synthesis Kre9/Knh1 C-terminal" evidence="5">
    <location>
        <begin position="160"/>
        <end position="255"/>
    </location>
</feature>
<dbReference type="InterPro" id="IPR045328">
    <property type="entry name" value="Kre9/Knh1"/>
</dbReference>
<feature type="chain" id="PRO_5009163045" evidence="4">
    <location>
        <begin position="24"/>
        <end position="269"/>
    </location>
</feature>
<dbReference type="Proteomes" id="UP000094801">
    <property type="component" value="Unassembled WGS sequence"/>
</dbReference>
<evidence type="ECO:0000259" key="6">
    <source>
        <dbReference type="Pfam" id="PF10342"/>
    </source>
</evidence>
<keyword evidence="3 4" id="KW-0732">Signal</keyword>
<dbReference type="InterPro" id="IPR018466">
    <property type="entry name" value="Kre9/Knh1-like_N"/>
</dbReference>
<dbReference type="Pfam" id="PF10342">
    <property type="entry name" value="Kre9_KNH"/>
    <property type="match status" value="1"/>
</dbReference>
<dbReference type="GO" id="GO:0042546">
    <property type="term" value="P:cell wall biogenesis"/>
    <property type="evidence" value="ECO:0007669"/>
    <property type="project" value="InterPro"/>
</dbReference>
<evidence type="ECO:0000313" key="7">
    <source>
        <dbReference type="EMBL" id="ODV86056.1"/>
    </source>
</evidence>
<dbReference type="OrthoDB" id="2432613at2759"/>
<name>A0A1E4T2S6_9ASCO</name>
<dbReference type="GO" id="GO:0031505">
    <property type="term" value="P:fungal-type cell wall organization"/>
    <property type="evidence" value="ECO:0007669"/>
    <property type="project" value="TreeGrafter"/>
</dbReference>
<keyword evidence="8" id="KW-1185">Reference proteome</keyword>
<evidence type="ECO:0000256" key="2">
    <source>
        <dbReference type="ARBA" id="ARBA00006816"/>
    </source>
</evidence>
<organism evidence="7 8">
    <name type="scientific">[Candida] arabinofermentans NRRL YB-2248</name>
    <dbReference type="NCBI Taxonomy" id="983967"/>
    <lineage>
        <taxon>Eukaryota</taxon>
        <taxon>Fungi</taxon>
        <taxon>Dikarya</taxon>
        <taxon>Ascomycota</taxon>
        <taxon>Saccharomycotina</taxon>
        <taxon>Pichiomycetes</taxon>
        <taxon>Pichiales</taxon>
        <taxon>Pichiaceae</taxon>
        <taxon>Ogataea</taxon>
        <taxon>Ogataea/Candida clade</taxon>
    </lineage>
</organism>
<comment type="similarity">
    <text evidence="2">Belongs to the KRE9/KNH1 family.</text>
</comment>
<protein>
    <submittedName>
        <fullName evidence="7">Uncharacterized protein</fullName>
    </submittedName>
</protein>
<dbReference type="GO" id="GO:0006078">
    <property type="term" value="P:(1-&gt;6)-beta-D-glucan biosynthetic process"/>
    <property type="evidence" value="ECO:0007669"/>
    <property type="project" value="InterPro"/>
</dbReference>
<evidence type="ECO:0000313" key="8">
    <source>
        <dbReference type="Proteomes" id="UP000094801"/>
    </source>
</evidence>
<accession>A0A1E4T2S6</accession>
<feature type="domain" description="Yeast cell wall synthesis Kre9/Knh1-like N-terminal" evidence="6">
    <location>
        <begin position="34"/>
        <end position="131"/>
    </location>
</feature>
<comment type="function">
    <text evidence="1">Involved in cell wall beta(1-&gt;6) glucan synthesis.</text>
</comment>
<reference evidence="8" key="1">
    <citation type="submission" date="2016-04" db="EMBL/GenBank/DDBJ databases">
        <title>Comparative genomics of biotechnologically important yeasts.</title>
        <authorList>
            <consortium name="DOE Joint Genome Institute"/>
            <person name="Riley R."/>
            <person name="Haridas S."/>
            <person name="Wolfe K.H."/>
            <person name="Lopes M.R."/>
            <person name="Hittinger C.T."/>
            <person name="Goker M."/>
            <person name="Salamov A."/>
            <person name="Wisecaver J."/>
            <person name="Long T.M."/>
            <person name="Aerts A.L."/>
            <person name="Barry K."/>
            <person name="Choi C."/>
            <person name="Clum A."/>
            <person name="Coughlan A.Y."/>
            <person name="Deshpande S."/>
            <person name="Douglass A.P."/>
            <person name="Hanson S.J."/>
            <person name="Klenk H.-P."/>
            <person name="Labutti K."/>
            <person name="Lapidus A."/>
            <person name="Lindquist E."/>
            <person name="Lipzen A."/>
            <person name="Meier-Kolthoff J.P."/>
            <person name="Ohm R.A."/>
            <person name="Otillar R.P."/>
            <person name="Pangilinan J."/>
            <person name="Peng Y."/>
            <person name="Rokas A."/>
            <person name="Rosa C.A."/>
            <person name="Scheuner C."/>
            <person name="Sibirny A.A."/>
            <person name="Slot J.C."/>
            <person name="Stielow J.B."/>
            <person name="Sun H."/>
            <person name="Kurtzman C.P."/>
            <person name="Blackwell M."/>
            <person name="Grigoriev I.V."/>
            <person name="Jeffries T.W."/>
        </authorList>
    </citation>
    <scope>NUCLEOTIDE SEQUENCE [LARGE SCALE GENOMIC DNA]</scope>
    <source>
        <strain evidence="8">NRRL YB-2248</strain>
    </source>
</reference>
<dbReference type="EMBL" id="KV453851">
    <property type="protein sequence ID" value="ODV86056.1"/>
    <property type="molecule type" value="Genomic_DNA"/>
</dbReference>
<gene>
    <name evidence="7" type="ORF">CANARDRAFT_197473</name>
</gene>
<dbReference type="Pfam" id="PF05390">
    <property type="entry name" value="Kre9_KNH1_C"/>
    <property type="match status" value="1"/>
</dbReference>
<sequence length="269" mass="29165">MIFSNSNILLLLLLQLVSFKVYADVSIELPDSSTTYTVSDSEVVVEIELSDDGDSPSLSDAESLTFTLCTGPNTDIFAVSDLAVITPAELTDDKYNATVKASVGASGKYYIQIYAVYSSGYTIHYSDRFSLKGMTGTHATSGTGDPPDAELSASVTADMSASFSVTYTKQTGRTRYAPMQTQPGTKVTHSTWSRRFPSSSVSYYSTAKPSPNVYSTITPGWSYTMSSLANYATPAPFPSEVGWYAASARLQSASIDSSLRKMKKRRWDD</sequence>
<dbReference type="PANTHER" id="PTHR28154">
    <property type="entry name" value="CELL WALL SYNTHESIS PROTEIN KNH1-RELATED"/>
    <property type="match status" value="1"/>
</dbReference>
<dbReference type="GO" id="GO:0005576">
    <property type="term" value="C:extracellular region"/>
    <property type="evidence" value="ECO:0007669"/>
    <property type="project" value="TreeGrafter"/>
</dbReference>
<evidence type="ECO:0000259" key="5">
    <source>
        <dbReference type="Pfam" id="PF05390"/>
    </source>
</evidence>
<dbReference type="PANTHER" id="PTHR28154:SF1">
    <property type="entry name" value="CELL WALL SYNTHESIS PROTEIN KNH1-RELATED"/>
    <property type="match status" value="1"/>
</dbReference>
<evidence type="ECO:0000256" key="4">
    <source>
        <dbReference type="SAM" id="SignalP"/>
    </source>
</evidence>
<dbReference type="InterPro" id="IPR008659">
    <property type="entry name" value="Kre9/Knh1_C"/>
</dbReference>
<evidence type="ECO:0000256" key="3">
    <source>
        <dbReference type="ARBA" id="ARBA00022729"/>
    </source>
</evidence>
<feature type="signal peptide" evidence="4">
    <location>
        <begin position="1"/>
        <end position="23"/>
    </location>
</feature>
<evidence type="ECO:0000256" key="1">
    <source>
        <dbReference type="ARBA" id="ARBA00004010"/>
    </source>
</evidence>
<dbReference type="AlphaFoldDB" id="A0A1E4T2S6"/>